<proteinExistence type="inferred from homology"/>
<evidence type="ECO:0000313" key="11">
    <source>
        <dbReference type="EMBL" id="JAP50334.1"/>
    </source>
</evidence>
<evidence type="ECO:0000256" key="9">
    <source>
        <dbReference type="ARBA" id="ARBA00038319"/>
    </source>
</evidence>
<dbReference type="GO" id="GO:0035082">
    <property type="term" value="P:axoneme assembly"/>
    <property type="evidence" value="ECO:0007669"/>
    <property type="project" value="InterPro"/>
</dbReference>
<keyword evidence="3" id="KW-0970">Cilium biogenesis/degradation</keyword>
<comment type="similarity">
    <text evidence="9">Belongs to the flagellar radial spoke RSP9 family.</text>
</comment>
<keyword evidence="2" id="KW-0963">Cytoplasm</keyword>
<evidence type="ECO:0000256" key="6">
    <source>
        <dbReference type="ARBA" id="ARBA00023212"/>
    </source>
</evidence>
<organism evidence="11">
    <name type="scientific">Schistocephalus solidus</name>
    <name type="common">Tapeworm</name>
    <dbReference type="NCBI Taxonomy" id="70667"/>
    <lineage>
        <taxon>Eukaryota</taxon>
        <taxon>Metazoa</taxon>
        <taxon>Spiralia</taxon>
        <taxon>Lophotrochozoa</taxon>
        <taxon>Platyhelminthes</taxon>
        <taxon>Cestoda</taxon>
        <taxon>Eucestoda</taxon>
        <taxon>Diphyllobothriidea</taxon>
        <taxon>Diphyllobothriidae</taxon>
        <taxon>Schistocephalus</taxon>
    </lineage>
</organism>
<evidence type="ECO:0000256" key="5">
    <source>
        <dbReference type="ARBA" id="ARBA00023069"/>
    </source>
</evidence>
<dbReference type="PANTHER" id="PTHR22069">
    <property type="entry name" value="MITOCHONDRIAL RIBOSOMAL PROTEIN S18"/>
    <property type="match status" value="1"/>
</dbReference>
<comment type="subcellular location">
    <subcellularLocation>
        <location evidence="8">Cell projection</location>
        <location evidence="8">Kinocilium</location>
    </subcellularLocation>
    <subcellularLocation>
        <location evidence="1">Cytoplasm</location>
        <location evidence="1">Cytoskeleton</location>
        <location evidence="1">Flagellum axoneme</location>
    </subcellularLocation>
</comment>
<gene>
    <name evidence="11" type="primary">RSPH9</name>
    <name evidence="11" type="ORF">TR134420</name>
</gene>
<keyword evidence="4" id="KW-0282">Flagellum</keyword>
<dbReference type="PANTHER" id="PTHR22069:SF0">
    <property type="entry name" value="RADIAL SPOKE HEAD PROTEIN 9 HOMOLOG"/>
    <property type="match status" value="1"/>
</dbReference>
<dbReference type="GO" id="GO:0005930">
    <property type="term" value="C:axoneme"/>
    <property type="evidence" value="ECO:0007669"/>
    <property type="project" value="TreeGrafter"/>
</dbReference>
<dbReference type="AlphaFoldDB" id="A0A0X3PES2"/>
<keyword evidence="6" id="KW-0206">Cytoskeleton</keyword>
<dbReference type="GO" id="GO:0060091">
    <property type="term" value="C:kinocilium"/>
    <property type="evidence" value="ECO:0007669"/>
    <property type="project" value="UniProtKB-SubCell"/>
</dbReference>
<evidence type="ECO:0000256" key="4">
    <source>
        <dbReference type="ARBA" id="ARBA00022846"/>
    </source>
</evidence>
<evidence type="ECO:0000256" key="10">
    <source>
        <dbReference type="ARBA" id="ARBA00041080"/>
    </source>
</evidence>
<keyword evidence="5" id="KW-0969">Cilium</keyword>
<accession>A0A0X3PES2</accession>
<evidence type="ECO:0000256" key="1">
    <source>
        <dbReference type="ARBA" id="ARBA00004611"/>
    </source>
</evidence>
<dbReference type="EMBL" id="GEEE01012891">
    <property type="protein sequence ID" value="JAP50334.1"/>
    <property type="molecule type" value="Transcribed_RNA"/>
</dbReference>
<reference evidence="11" key="1">
    <citation type="submission" date="2016-01" db="EMBL/GenBank/DDBJ databases">
        <title>Reference transcriptome for the parasite Schistocephalus solidus: insights into the molecular evolution of parasitism.</title>
        <authorList>
            <person name="Hebert F.O."/>
            <person name="Grambauer S."/>
            <person name="Barber I."/>
            <person name="Landry C.R."/>
            <person name="Aubin-Horth N."/>
        </authorList>
    </citation>
    <scope>NUCLEOTIDE SEQUENCE</scope>
</reference>
<evidence type="ECO:0000256" key="8">
    <source>
        <dbReference type="ARBA" id="ARBA00037822"/>
    </source>
</evidence>
<keyword evidence="7" id="KW-0966">Cell projection</keyword>
<dbReference type="GO" id="GO:0044458">
    <property type="term" value="P:motile cilium assembly"/>
    <property type="evidence" value="ECO:0007669"/>
    <property type="project" value="TreeGrafter"/>
</dbReference>
<dbReference type="GO" id="GO:0060294">
    <property type="term" value="P:cilium movement involved in cell motility"/>
    <property type="evidence" value="ECO:0007669"/>
    <property type="project" value="TreeGrafter"/>
</dbReference>
<dbReference type="InterPro" id="IPR055316">
    <property type="entry name" value="RSP9"/>
</dbReference>
<sequence>MLHALSNCNSIYLILPMDSSDLHIKIEYLGTCGIVLNPEKRAALQTSLTIGKHERKFTIENFWGIIRGVKGDYYIAQGVGQNCMTDMETIYSKDCISWVMMPVPSQADIEKSKYFKMRFTGDPSYEFEHTELTQVPGEGDEINEKERTITMKEEDRLAAVVKRIDDEVRIVPRGAYLRLANGDIVKNKMYEGMEVADAMKASSYFHFRPPVKYPHKPLEDKVKLDKCIDFLDTIENDIPKGCWILQCERGGSIIFVKSLTWLGYVLFHVPRRPIYGSLYVGTGEYNIDLPFML</sequence>
<evidence type="ECO:0000256" key="7">
    <source>
        <dbReference type="ARBA" id="ARBA00023273"/>
    </source>
</evidence>
<name>A0A0X3PES2_SCHSO</name>
<evidence type="ECO:0000256" key="3">
    <source>
        <dbReference type="ARBA" id="ARBA00022794"/>
    </source>
</evidence>
<evidence type="ECO:0000256" key="2">
    <source>
        <dbReference type="ARBA" id="ARBA00022490"/>
    </source>
</evidence>
<protein>
    <recommendedName>
        <fullName evidence="10">Radial spoke head protein 9 homolog</fullName>
    </recommendedName>
</protein>